<reference evidence="2" key="1">
    <citation type="submission" date="2016-09" db="EMBL/GenBank/DDBJ databases">
        <authorList>
            <person name="Gulvik C.A."/>
        </authorList>
    </citation>
    <scope>NUCLEOTIDE SEQUENCE [LARGE SCALE GENOMIC DNA]</scope>
    <source>
        <strain evidence="2">LMG 8895</strain>
    </source>
</reference>
<dbReference type="AlphaFoldDB" id="A0A1E5H5X4"/>
<organism evidence="1 2">
    <name type="scientific">Enterococcus termitis</name>
    <dbReference type="NCBI Taxonomy" id="332950"/>
    <lineage>
        <taxon>Bacteria</taxon>
        <taxon>Bacillati</taxon>
        <taxon>Bacillota</taxon>
        <taxon>Bacilli</taxon>
        <taxon>Lactobacillales</taxon>
        <taxon>Enterococcaceae</taxon>
        <taxon>Enterococcus</taxon>
    </lineage>
</organism>
<gene>
    <name evidence="1" type="ORF">BCR25_00350</name>
</gene>
<dbReference type="SUPFAM" id="SSF142906">
    <property type="entry name" value="YjbR-like"/>
    <property type="match status" value="1"/>
</dbReference>
<proteinExistence type="predicted"/>
<keyword evidence="2" id="KW-1185">Reference proteome</keyword>
<dbReference type="Pfam" id="PF04237">
    <property type="entry name" value="YjbR"/>
    <property type="match status" value="1"/>
</dbReference>
<sequence length="125" mass="14473">MGGSKLDKKIDYLKGAAKKWPGATVAYRSDWDCEYFEIEKKGFCMLGKNNKGELVMTVKGVPEENELLREQYPDVTPGYYANKTHWNSFLLERSSFTDEQLAMFLKQSYELVLSKLPKKIQAKYK</sequence>
<evidence type="ECO:0000313" key="2">
    <source>
        <dbReference type="Proteomes" id="UP000095094"/>
    </source>
</evidence>
<dbReference type="InterPro" id="IPR007351">
    <property type="entry name" value="YjbR"/>
</dbReference>
<evidence type="ECO:0000313" key="1">
    <source>
        <dbReference type="EMBL" id="OEG20313.1"/>
    </source>
</evidence>
<evidence type="ECO:0008006" key="3">
    <source>
        <dbReference type="Google" id="ProtNLM"/>
    </source>
</evidence>
<protein>
    <recommendedName>
        <fullName evidence="3">DNA-binding protein</fullName>
    </recommendedName>
</protein>
<comment type="caution">
    <text evidence="1">The sequence shown here is derived from an EMBL/GenBank/DDBJ whole genome shotgun (WGS) entry which is preliminary data.</text>
</comment>
<dbReference type="PANTHER" id="PTHR35145:SF1">
    <property type="entry name" value="CYTOPLASMIC PROTEIN"/>
    <property type="match status" value="1"/>
</dbReference>
<name>A0A1E5H5X4_9ENTE</name>
<accession>A0A1E5H5X4</accession>
<dbReference type="EMBL" id="MIJY01000001">
    <property type="protein sequence ID" value="OEG20313.1"/>
    <property type="molecule type" value="Genomic_DNA"/>
</dbReference>
<dbReference type="Gene3D" id="3.90.1150.30">
    <property type="match status" value="1"/>
</dbReference>
<dbReference type="PANTHER" id="PTHR35145">
    <property type="entry name" value="CYTOPLASMIC PROTEIN-RELATED"/>
    <property type="match status" value="1"/>
</dbReference>
<dbReference type="InterPro" id="IPR038056">
    <property type="entry name" value="YjbR-like_sf"/>
</dbReference>
<dbReference type="InterPro" id="IPR058532">
    <property type="entry name" value="YjbR/MT2646/Rv2570-like"/>
</dbReference>
<dbReference type="Proteomes" id="UP000095094">
    <property type="component" value="Unassembled WGS sequence"/>
</dbReference>